<feature type="region of interest" description="Disordered" evidence="1">
    <location>
        <begin position="1"/>
        <end position="24"/>
    </location>
</feature>
<evidence type="ECO:0000256" key="1">
    <source>
        <dbReference type="SAM" id="MobiDB-lite"/>
    </source>
</evidence>
<evidence type="ECO:0000313" key="2">
    <source>
        <dbReference type="EMBL" id="OCT49440.1"/>
    </source>
</evidence>
<keyword evidence="3" id="KW-1185">Reference proteome</keyword>
<dbReference type="VEuPathDB" id="FungiDB:G647_03353"/>
<feature type="compositionally biased region" description="Pro residues" evidence="1">
    <location>
        <begin position="8"/>
        <end position="23"/>
    </location>
</feature>
<dbReference type="Proteomes" id="UP000094526">
    <property type="component" value="Unassembled WGS sequence"/>
</dbReference>
<evidence type="ECO:0000313" key="3">
    <source>
        <dbReference type="Proteomes" id="UP000094526"/>
    </source>
</evidence>
<reference evidence="3" key="1">
    <citation type="submission" date="2015-07" db="EMBL/GenBank/DDBJ databases">
        <authorList>
            <person name="Teixeira M.M."/>
            <person name="Souza R.C."/>
            <person name="Almeida L.G."/>
            <person name="Vicente V.A."/>
            <person name="de Hoog S."/>
            <person name="Bocca A.L."/>
            <person name="de Almeida S.R."/>
            <person name="Vasconcelos A.T."/>
            <person name="Felipe M.S."/>
        </authorList>
    </citation>
    <scope>NUCLEOTIDE SEQUENCE [LARGE SCALE GENOMIC DNA]</scope>
    <source>
        <strain evidence="3">KSF</strain>
    </source>
</reference>
<dbReference type="AlphaFoldDB" id="A0A1C1CLQ4"/>
<comment type="caution">
    <text evidence="2">The sequence shown here is derived from an EMBL/GenBank/DDBJ whole genome shotgun (WGS) entry which is preliminary data.</text>
</comment>
<gene>
    <name evidence="2" type="ORF">CLCR_05014</name>
</gene>
<organism evidence="2 3">
    <name type="scientific">Cladophialophora carrionii</name>
    <dbReference type="NCBI Taxonomy" id="86049"/>
    <lineage>
        <taxon>Eukaryota</taxon>
        <taxon>Fungi</taxon>
        <taxon>Dikarya</taxon>
        <taxon>Ascomycota</taxon>
        <taxon>Pezizomycotina</taxon>
        <taxon>Eurotiomycetes</taxon>
        <taxon>Chaetothyriomycetidae</taxon>
        <taxon>Chaetothyriales</taxon>
        <taxon>Herpotrichiellaceae</taxon>
        <taxon>Cladophialophora</taxon>
    </lineage>
</organism>
<accession>A0A1C1CLQ4</accession>
<name>A0A1C1CLQ4_9EURO</name>
<dbReference type="VEuPathDB" id="FungiDB:CLCR_05014"/>
<dbReference type="OrthoDB" id="4137851at2759"/>
<sequence>MDPFSATPCPPPRPPPLGIPPPSMDGEPVFIDSTRLNIICLDYPPSDVGGHYSDGIEYYCCCNKNCDTAWAVQWAARPRRKLVYGSVSLHTYKTFAVSKFCAPCEKTIRESDEDRKKQYERYKAKQEQEALIKGKGKEDDENLIKLMDNEIDPKARDQGGYTKQDGDSLIDHGLVEAYRKSRGLQTVPMVLLPQDPQACALCWEVCCCCTSTPPKRAMVANDQAERQARTAFASNNANQRVHQGQETESVAEKMTTHLRSLQRDLAVADPLGAFDEVSLSPRPQPIEDPEMLAAKDPSWDVVVEEDATEDWAIINHFGSIAIEHRDAHVDTPTVRP</sequence>
<proteinExistence type="predicted"/>
<dbReference type="EMBL" id="LGRB01000011">
    <property type="protein sequence ID" value="OCT49440.1"/>
    <property type="molecule type" value="Genomic_DNA"/>
</dbReference>
<protein>
    <submittedName>
        <fullName evidence="2">Uncharacterized protein</fullName>
    </submittedName>
</protein>